<evidence type="ECO:0000313" key="1">
    <source>
        <dbReference type="EMBL" id="KAI0063431.1"/>
    </source>
</evidence>
<accession>A0ACB8T5M1</accession>
<reference evidence="1" key="2">
    <citation type="journal article" date="2022" name="New Phytol.">
        <title>Evolutionary transition to the ectomycorrhizal habit in the genomes of a hyperdiverse lineage of mushroom-forming fungi.</title>
        <authorList>
            <person name="Looney B."/>
            <person name="Miyauchi S."/>
            <person name="Morin E."/>
            <person name="Drula E."/>
            <person name="Courty P.E."/>
            <person name="Kohler A."/>
            <person name="Kuo A."/>
            <person name="LaButti K."/>
            <person name="Pangilinan J."/>
            <person name="Lipzen A."/>
            <person name="Riley R."/>
            <person name="Andreopoulos W."/>
            <person name="He G."/>
            <person name="Johnson J."/>
            <person name="Nolan M."/>
            <person name="Tritt A."/>
            <person name="Barry K.W."/>
            <person name="Grigoriev I.V."/>
            <person name="Nagy L.G."/>
            <person name="Hibbett D."/>
            <person name="Henrissat B."/>
            <person name="Matheny P.B."/>
            <person name="Labbe J."/>
            <person name="Martin F.M."/>
        </authorList>
    </citation>
    <scope>NUCLEOTIDE SEQUENCE</scope>
    <source>
        <strain evidence="1">HHB10654</strain>
    </source>
</reference>
<sequence>MAGIAIWLVPSSDESTQLQTLMARHPTPKSPASYAHFHPHITLASVPSASTDVPTLTASIPKWQPILSVHFSAVVSGNHYYRSVYAAIAPTPALAALHAHIHATLGDADAPNTPAFPHMSLYYIADEEPEERDRMLQEMVSMGVVVPVKEGEGSGVELDCGVGTGADRDALTRLGGFTGSEVWIVDCDGPVEGWTPLKKLRLTTEKPENGQVGPLDVFD</sequence>
<dbReference type="Proteomes" id="UP000814140">
    <property type="component" value="Unassembled WGS sequence"/>
</dbReference>
<evidence type="ECO:0000313" key="2">
    <source>
        <dbReference type="Proteomes" id="UP000814140"/>
    </source>
</evidence>
<name>A0ACB8T5M1_9AGAM</name>
<proteinExistence type="predicted"/>
<comment type="caution">
    <text evidence="1">The sequence shown here is derived from an EMBL/GenBank/DDBJ whole genome shotgun (WGS) entry which is preliminary data.</text>
</comment>
<gene>
    <name evidence="1" type="ORF">BV25DRAFT_428577</name>
</gene>
<dbReference type="EMBL" id="MU277203">
    <property type="protein sequence ID" value="KAI0063431.1"/>
    <property type="molecule type" value="Genomic_DNA"/>
</dbReference>
<keyword evidence="2" id="KW-1185">Reference proteome</keyword>
<reference evidence="1" key="1">
    <citation type="submission" date="2021-03" db="EMBL/GenBank/DDBJ databases">
        <authorList>
            <consortium name="DOE Joint Genome Institute"/>
            <person name="Ahrendt S."/>
            <person name="Looney B.P."/>
            <person name="Miyauchi S."/>
            <person name="Morin E."/>
            <person name="Drula E."/>
            <person name="Courty P.E."/>
            <person name="Chicoki N."/>
            <person name="Fauchery L."/>
            <person name="Kohler A."/>
            <person name="Kuo A."/>
            <person name="Labutti K."/>
            <person name="Pangilinan J."/>
            <person name="Lipzen A."/>
            <person name="Riley R."/>
            <person name="Andreopoulos W."/>
            <person name="He G."/>
            <person name="Johnson J."/>
            <person name="Barry K.W."/>
            <person name="Grigoriev I.V."/>
            <person name="Nagy L."/>
            <person name="Hibbett D."/>
            <person name="Henrissat B."/>
            <person name="Matheny P.B."/>
            <person name="Labbe J."/>
            <person name="Martin F."/>
        </authorList>
    </citation>
    <scope>NUCLEOTIDE SEQUENCE</scope>
    <source>
        <strain evidence="1">HHB10654</strain>
    </source>
</reference>
<protein>
    <submittedName>
        <fullName evidence="1">Uncharacterized protein</fullName>
    </submittedName>
</protein>
<organism evidence="1 2">
    <name type="scientific">Artomyces pyxidatus</name>
    <dbReference type="NCBI Taxonomy" id="48021"/>
    <lineage>
        <taxon>Eukaryota</taxon>
        <taxon>Fungi</taxon>
        <taxon>Dikarya</taxon>
        <taxon>Basidiomycota</taxon>
        <taxon>Agaricomycotina</taxon>
        <taxon>Agaricomycetes</taxon>
        <taxon>Russulales</taxon>
        <taxon>Auriscalpiaceae</taxon>
        <taxon>Artomyces</taxon>
    </lineage>
</organism>